<organism evidence="7 8">
    <name type="scientific">Podospora didyma</name>
    <dbReference type="NCBI Taxonomy" id="330526"/>
    <lineage>
        <taxon>Eukaryota</taxon>
        <taxon>Fungi</taxon>
        <taxon>Dikarya</taxon>
        <taxon>Ascomycota</taxon>
        <taxon>Pezizomycotina</taxon>
        <taxon>Sordariomycetes</taxon>
        <taxon>Sordariomycetidae</taxon>
        <taxon>Sordariales</taxon>
        <taxon>Podosporaceae</taxon>
        <taxon>Podospora</taxon>
    </lineage>
</organism>
<keyword evidence="2" id="KW-0805">Transcription regulation</keyword>
<gene>
    <name evidence="7" type="ORF">B0H63DRAFT_489362</name>
</gene>
<feature type="region of interest" description="Disordered" evidence="6">
    <location>
        <begin position="124"/>
        <end position="198"/>
    </location>
</feature>
<evidence type="ECO:0000256" key="2">
    <source>
        <dbReference type="ARBA" id="ARBA00023015"/>
    </source>
</evidence>
<dbReference type="Proteomes" id="UP001285441">
    <property type="component" value="Unassembled WGS sequence"/>
</dbReference>
<dbReference type="InterPro" id="IPR051089">
    <property type="entry name" value="prtT"/>
</dbReference>
<protein>
    <recommendedName>
        <fullName evidence="9">Zn(2)-C6 fungal-type domain-containing protein</fullName>
    </recommendedName>
</protein>
<comment type="subcellular location">
    <subcellularLocation>
        <location evidence="1">Nucleus</location>
    </subcellularLocation>
</comment>
<dbReference type="InterPro" id="IPR036864">
    <property type="entry name" value="Zn2-C6_fun-type_DNA-bd_sf"/>
</dbReference>
<dbReference type="InterPro" id="IPR001138">
    <property type="entry name" value="Zn2Cys6_DnaBD"/>
</dbReference>
<reference evidence="7" key="2">
    <citation type="submission" date="2023-06" db="EMBL/GenBank/DDBJ databases">
        <authorList>
            <consortium name="Lawrence Berkeley National Laboratory"/>
            <person name="Haridas S."/>
            <person name="Hensen N."/>
            <person name="Bonometti L."/>
            <person name="Westerberg I."/>
            <person name="Brannstrom I.O."/>
            <person name="Guillou S."/>
            <person name="Cros-Aarteil S."/>
            <person name="Calhoun S."/>
            <person name="Kuo A."/>
            <person name="Mondo S."/>
            <person name="Pangilinan J."/>
            <person name="Riley R."/>
            <person name="LaButti K."/>
            <person name="Andreopoulos B."/>
            <person name="Lipzen A."/>
            <person name="Chen C."/>
            <person name="Yanf M."/>
            <person name="Daum C."/>
            <person name="Ng V."/>
            <person name="Clum A."/>
            <person name="Steindorff A."/>
            <person name="Ohm R."/>
            <person name="Martin F."/>
            <person name="Silar P."/>
            <person name="Natvig D."/>
            <person name="Lalanne C."/>
            <person name="Gautier V."/>
            <person name="Ament-velasquez S.L."/>
            <person name="Kruys A."/>
            <person name="Hutchinson M.I."/>
            <person name="Powell A.J."/>
            <person name="Barry K."/>
            <person name="Miller A.N."/>
            <person name="Grigoriev I.V."/>
            <person name="Debuchy R."/>
            <person name="Gladieux P."/>
            <person name="Thoren M.H."/>
            <person name="Johannesson H."/>
        </authorList>
    </citation>
    <scope>NUCLEOTIDE SEQUENCE</scope>
    <source>
        <strain evidence="7">CBS 232.78</strain>
    </source>
</reference>
<dbReference type="GO" id="GO:0000981">
    <property type="term" value="F:DNA-binding transcription factor activity, RNA polymerase II-specific"/>
    <property type="evidence" value="ECO:0007669"/>
    <property type="project" value="InterPro"/>
</dbReference>
<dbReference type="CDD" id="cd00067">
    <property type="entry name" value="GAL4"/>
    <property type="match status" value="1"/>
</dbReference>
<evidence type="ECO:0000256" key="6">
    <source>
        <dbReference type="SAM" id="MobiDB-lite"/>
    </source>
</evidence>
<keyword evidence="4" id="KW-0804">Transcription</keyword>
<dbReference type="GO" id="GO:0000976">
    <property type="term" value="F:transcription cis-regulatory region binding"/>
    <property type="evidence" value="ECO:0007669"/>
    <property type="project" value="TreeGrafter"/>
</dbReference>
<evidence type="ECO:0000256" key="3">
    <source>
        <dbReference type="ARBA" id="ARBA00023125"/>
    </source>
</evidence>
<keyword evidence="8" id="KW-1185">Reference proteome</keyword>
<dbReference type="GO" id="GO:0008270">
    <property type="term" value="F:zinc ion binding"/>
    <property type="evidence" value="ECO:0007669"/>
    <property type="project" value="InterPro"/>
</dbReference>
<dbReference type="PANTHER" id="PTHR31845">
    <property type="entry name" value="FINGER DOMAIN PROTEIN, PUTATIVE-RELATED"/>
    <property type="match status" value="1"/>
</dbReference>
<dbReference type="Gene3D" id="4.10.240.10">
    <property type="entry name" value="Zn(2)-C6 fungal-type DNA-binding domain"/>
    <property type="match status" value="1"/>
</dbReference>
<proteinExistence type="predicted"/>
<reference evidence="7" key="1">
    <citation type="journal article" date="2023" name="Mol. Phylogenet. Evol.">
        <title>Genome-scale phylogeny and comparative genomics of the fungal order Sordariales.</title>
        <authorList>
            <person name="Hensen N."/>
            <person name="Bonometti L."/>
            <person name="Westerberg I."/>
            <person name="Brannstrom I.O."/>
            <person name="Guillou S."/>
            <person name="Cros-Aarteil S."/>
            <person name="Calhoun S."/>
            <person name="Haridas S."/>
            <person name="Kuo A."/>
            <person name="Mondo S."/>
            <person name="Pangilinan J."/>
            <person name="Riley R."/>
            <person name="LaButti K."/>
            <person name="Andreopoulos B."/>
            <person name="Lipzen A."/>
            <person name="Chen C."/>
            <person name="Yan M."/>
            <person name="Daum C."/>
            <person name="Ng V."/>
            <person name="Clum A."/>
            <person name="Steindorff A."/>
            <person name="Ohm R.A."/>
            <person name="Martin F."/>
            <person name="Silar P."/>
            <person name="Natvig D.O."/>
            <person name="Lalanne C."/>
            <person name="Gautier V."/>
            <person name="Ament-Velasquez S.L."/>
            <person name="Kruys A."/>
            <person name="Hutchinson M.I."/>
            <person name="Powell A.J."/>
            <person name="Barry K."/>
            <person name="Miller A.N."/>
            <person name="Grigoriev I.V."/>
            <person name="Debuchy R."/>
            <person name="Gladieux P."/>
            <person name="Hiltunen Thoren M."/>
            <person name="Johannesson H."/>
        </authorList>
    </citation>
    <scope>NUCLEOTIDE SEQUENCE</scope>
    <source>
        <strain evidence="7">CBS 232.78</strain>
    </source>
</reference>
<evidence type="ECO:0000313" key="7">
    <source>
        <dbReference type="EMBL" id="KAK3367531.1"/>
    </source>
</evidence>
<evidence type="ECO:0000256" key="4">
    <source>
        <dbReference type="ARBA" id="ARBA00023163"/>
    </source>
</evidence>
<feature type="region of interest" description="Disordered" evidence="6">
    <location>
        <begin position="22"/>
        <end position="44"/>
    </location>
</feature>
<keyword evidence="5" id="KW-0539">Nucleus</keyword>
<keyword evidence="3" id="KW-0238">DNA-binding</keyword>
<evidence type="ECO:0000313" key="8">
    <source>
        <dbReference type="Proteomes" id="UP001285441"/>
    </source>
</evidence>
<dbReference type="PANTHER" id="PTHR31845:SF32">
    <property type="entry name" value="MISCELLANEOUS ZN(II)2CYS6 TRANSCRIPTION FACTOR (EUROFUNG)-RELATED"/>
    <property type="match status" value="1"/>
</dbReference>
<feature type="compositionally biased region" description="Low complexity" evidence="6">
    <location>
        <begin position="161"/>
        <end position="178"/>
    </location>
</feature>
<evidence type="ECO:0008006" key="9">
    <source>
        <dbReference type="Google" id="ProtNLM"/>
    </source>
</evidence>
<sequence>MDASLELGRPFMSRSMMEPGYGGMNRPFQSGPTPEGAASANGGGQGLGQKACGPCAKIKTKCIYREGGAGCERCHRLKKECVPSTLIRRHKVSKGQQGASSRVLRLEEKLDDLVSFLRAEKGRAAGGVADQDDVDDEGDEESDNGDDEDSSPPVALPTPAPTLDTARSAATYSTAASTPPDWNFPAAEEPSQSEAEESMKKFREETVLFFPFHYIPPYISSRQLLETFPFLWLNIMSTTSRSNKRRLALGDQVRNIIFRKIVVEREKNLDLLLGLLASLGWSHLQRREKFYQSLFSQLIVLMIYDMGLQQPPPAVPQKAFCGPQLPSGRQDRTNDERRAVLGAFLITSMASLILKGPDGLRWSSHLDNYATYLTQNSDLDQDKSLVALVRMQLIVNQIHSAPRPITNVDNCEIYLSALKSQLQSIMKSEHLSSAAANHPAVLEHFHFTELLILESSIGQGPRRPDDLDLRRFEIYQGQLNSIRAWLNTFHSTDFRFYGDMAFFSYSELVKVMVGLHKLTTLDDPTWYRPAVRKTLDLMPQLDKLIATFEQLRAATALWSPGIGEDAAAFSWAITVFQNMKNTWKDEVTGLDEINTVTSGNFLDGDDQSSLLSTYLPAYGNGDAWLSDMFNI</sequence>
<dbReference type="SUPFAM" id="SSF57701">
    <property type="entry name" value="Zn2/Cys6 DNA-binding domain"/>
    <property type="match status" value="1"/>
</dbReference>
<accession>A0AAE0K196</accession>
<evidence type="ECO:0000256" key="5">
    <source>
        <dbReference type="ARBA" id="ARBA00023242"/>
    </source>
</evidence>
<feature type="compositionally biased region" description="Acidic residues" evidence="6">
    <location>
        <begin position="130"/>
        <end position="150"/>
    </location>
</feature>
<comment type="caution">
    <text evidence="7">The sequence shown here is derived from an EMBL/GenBank/DDBJ whole genome shotgun (WGS) entry which is preliminary data.</text>
</comment>
<name>A0AAE0K196_9PEZI</name>
<dbReference type="GO" id="GO:0005634">
    <property type="term" value="C:nucleus"/>
    <property type="evidence" value="ECO:0007669"/>
    <property type="project" value="UniProtKB-SubCell"/>
</dbReference>
<dbReference type="AlphaFoldDB" id="A0AAE0K196"/>
<dbReference type="EMBL" id="JAULSW010000011">
    <property type="protein sequence ID" value="KAK3367531.1"/>
    <property type="molecule type" value="Genomic_DNA"/>
</dbReference>
<evidence type="ECO:0000256" key="1">
    <source>
        <dbReference type="ARBA" id="ARBA00004123"/>
    </source>
</evidence>